<dbReference type="Pfam" id="PF01458">
    <property type="entry name" value="SUFBD_core"/>
    <property type="match status" value="1"/>
</dbReference>
<protein>
    <recommendedName>
        <fullName evidence="1">SUF system FeS cluster assembly SufBD core domain-containing protein</fullName>
    </recommendedName>
</protein>
<evidence type="ECO:0000313" key="3">
    <source>
        <dbReference type="Proteomes" id="UP001449582"/>
    </source>
</evidence>
<dbReference type="PANTHER" id="PTHR43575">
    <property type="entry name" value="PROTEIN ABCI7, CHLOROPLASTIC"/>
    <property type="match status" value="1"/>
</dbReference>
<dbReference type="InterPro" id="IPR000825">
    <property type="entry name" value="SUF_FeS_clus_asmbl_SufBD_core"/>
</dbReference>
<dbReference type="RefSeq" id="WP_353289840.1">
    <property type="nucleotide sequence ID" value="NZ_BAABQM010000002.1"/>
</dbReference>
<dbReference type="EMBL" id="BAABQM010000002">
    <property type="protein sequence ID" value="GAA5414679.1"/>
    <property type="molecule type" value="Genomic_DNA"/>
</dbReference>
<dbReference type="SUPFAM" id="SSF101960">
    <property type="entry name" value="Stabilizer of iron transporter SufD"/>
    <property type="match status" value="1"/>
</dbReference>
<gene>
    <name evidence="2" type="ORF">UREOM_3900</name>
</gene>
<reference evidence="2" key="1">
    <citation type="submission" date="2024-02" db="EMBL/GenBank/DDBJ databases">
        <title>Draft genome sequence of new strains in genus Ureaplasma.</title>
        <authorList>
            <person name="Nakajima Y."/>
            <person name="Segawa T."/>
        </authorList>
    </citation>
    <scope>NUCLEOTIDE SEQUENCE [LARGE SCALE GENOMIC DNA]</scope>
    <source>
        <strain evidence="2">OM1</strain>
    </source>
</reference>
<organism evidence="2 3">
    <name type="scientific">Ureaplasma ceti</name>
    <dbReference type="NCBI Taxonomy" id="3119530"/>
    <lineage>
        <taxon>Bacteria</taxon>
        <taxon>Bacillati</taxon>
        <taxon>Mycoplasmatota</taxon>
        <taxon>Mycoplasmoidales</taxon>
        <taxon>Mycoplasmoidaceae</taxon>
        <taxon>Ureaplasma</taxon>
    </lineage>
</organism>
<dbReference type="InterPro" id="IPR037284">
    <property type="entry name" value="SUF_FeS_clus_asmbl_SufBD_sf"/>
</dbReference>
<keyword evidence="3" id="KW-1185">Reference proteome</keyword>
<dbReference type="PANTHER" id="PTHR43575:SF1">
    <property type="entry name" value="PROTEIN ABCI7, CHLOROPLASTIC"/>
    <property type="match status" value="1"/>
</dbReference>
<evidence type="ECO:0000313" key="2">
    <source>
        <dbReference type="EMBL" id="GAA5414679.1"/>
    </source>
</evidence>
<accession>A0ABP9U794</accession>
<dbReference type="Proteomes" id="UP001449582">
    <property type="component" value="Unassembled WGS sequence"/>
</dbReference>
<evidence type="ECO:0000259" key="1">
    <source>
        <dbReference type="Pfam" id="PF01458"/>
    </source>
</evidence>
<feature type="domain" description="SUF system FeS cluster assembly SufBD core" evidence="1">
    <location>
        <begin position="32"/>
        <end position="175"/>
    </location>
</feature>
<sequence length="205" mass="22850">MENKDFLYITQDREYKFSVAANDNISRNFLVIANEDTSVDLNFRLDTNATATTYVLVLANQSAKVEINVNSYSNVDLAKFFAKVVVLGVQKSETHVRITSTVDSMTKNNRVDQDICGVIMSKKAKILGEPVLVINTEDIMAKHALNIGALNNEELFYLQSKGIPEVEAQKMIVSGLINQALVDLSEEEQAVYKKQINEILEADNA</sequence>
<dbReference type="InterPro" id="IPR055346">
    <property type="entry name" value="Fe-S_cluster_assembly_SufBD"/>
</dbReference>
<proteinExistence type="predicted"/>
<comment type="caution">
    <text evidence="2">The sequence shown here is derived from an EMBL/GenBank/DDBJ whole genome shotgun (WGS) entry which is preliminary data.</text>
</comment>
<name>A0ABP9U794_9BACT</name>